<dbReference type="PROSITE" id="PS51257">
    <property type="entry name" value="PROKAR_LIPOPROTEIN"/>
    <property type="match status" value="1"/>
</dbReference>
<dbReference type="Pfam" id="PF13525">
    <property type="entry name" value="YfiO"/>
    <property type="match status" value="1"/>
</dbReference>
<dbReference type="OrthoDB" id="9781894at2"/>
<reference evidence="5 6" key="1">
    <citation type="submission" date="2017-03" db="EMBL/GenBank/DDBJ databases">
        <authorList>
            <person name="Afonso C.L."/>
            <person name="Miller P.J."/>
            <person name="Scott M.A."/>
            <person name="Spackman E."/>
            <person name="Goraichik I."/>
            <person name="Dimitrov K.M."/>
            <person name="Suarez D.L."/>
            <person name="Swayne D.E."/>
        </authorList>
    </citation>
    <scope>NUCLEOTIDE SEQUENCE [LARGE SCALE GENOMIC DNA]</scope>
    <source>
        <strain evidence="5">PRJEB14757</strain>
    </source>
</reference>
<sequence>MRIISIGLLLFIFASISGCAWFSKDSQEVEKTARELAAEGNQEFKEKNYKNAIEAFTTLRDWYPFSKYAILAELKIADSHFKLKSYEEAIVAYQEFESLHPRNEAVPYVIYRTGMCWYNRIESIDKDQTPAKKAMEQFQRLTKRFPDDKYSEKAQKKIMKCTEHLAGHEAYIAEFYLKAKKYKAALKRFETIFAIYPDTEAGKQSIEKIVLCRKLLEEESINE</sequence>
<evidence type="ECO:0000256" key="3">
    <source>
        <dbReference type="ARBA" id="ARBA00023237"/>
    </source>
</evidence>
<accession>A0A1W1HE59</accession>
<dbReference type="EMBL" id="FWEV01000158">
    <property type="protein sequence ID" value="SLM30750.1"/>
    <property type="molecule type" value="Genomic_DNA"/>
</dbReference>
<evidence type="ECO:0000313" key="5">
    <source>
        <dbReference type="EMBL" id="SLM30750.1"/>
    </source>
</evidence>
<evidence type="ECO:0000313" key="6">
    <source>
        <dbReference type="Proteomes" id="UP000191931"/>
    </source>
</evidence>
<keyword evidence="1" id="KW-0732">Signal</keyword>
<evidence type="ECO:0000256" key="1">
    <source>
        <dbReference type="ARBA" id="ARBA00022729"/>
    </source>
</evidence>
<dbReference type="InterPro" id="IPR039565">
    <property type="entry name" value="BamD-like"/>
</dbReference>
<dbReference type="InterPro" id="IPR017689">
    <property type="entry name" value="BamD"/>
</dbReference>
<keyword evidence="6" id="KW-1185">Reference proteome</keyword>
<dbReference type="NCBIfam" id="TIGR03302">
    <property type="entry name" value="OM_YfiO"/>
    <property type="match status" value="1"/>
</dbReference>
<proteinExistence type="inferred from homology"/>
<dbReference type="InterPro" id="IPR011990">
    <property type="entry name" value="TPR-like_helical_dom_sf"/>
</dbReference>
<feature type="domain" description="Outer membrane lipoprotein BamD-like" evidence="4">
    <location>
        <begin position="31"/>
        <end position="216"/>
    </location>
</feature>
<dbReference type="HAMAP" id="MF_00922">
    <property type="entry name" value="OM_assembly_BamD"/>
    <property type="match status" value="1"/>
</dbReference>
<protein>
    <submittedName>
        <fullName evidence="5">Putative DNA uptake lipoprotein</fullName>
    </submittedName>
</protein>
<evidence type="ECO:0000259" key="4">
    <source>
        <dbReference type="Pfam" id="PF13525"/>
    </source>
</evidence>
<keyword evidence="3" id="KW-0998">Cell outer membrane</keyword>
<dbReference type="STRING" id="1246637.MTBBW1_2400004"/>
<dbReference type="Gene3D" id="1.25.40.10">
    <property type="entry name" value="Tetratricopeptide repeat domain"/>
    <property type="match status" value="1"/>
</dbReference>
<keyword evidence="2" id="KW-0472">Membrane</keyword>
<name>A0A1W1HE59_9BACT</name>
<dbReference type="Proteomes" id="UP000191931">
    <property type="component" value="Unassembled WGS sequence"/>
</dbReference>
<organism evidence="5 6">
    <name type="scientific">Desulfamplus magnetovallimortis</name>
    <dbReference type="NCBI Taxonomy" id="1246637"/>
    <lineage>
        <taxon>Bacteria</taxon>
        <taxon>Pseudomonadati</taxon>
        <taxon>Thermodesulfobacteriota</taxon>
        <taxon>Desulfobacteria</taxon>
        <taxon>Desulfobacterales</taxon>
        <taxon>Desulfobacteraceae</taxon>
        <taxon>Desulfamplus</taxon>
    </lineage>
</organism>
<dbReference type="RefSeq" id="WP_080809214.1">
    <property type="nucleotide sequence ID" value="NZ_LT828565.1"/>
</dbReference>
<gene>
    <name evidence="5" type="ORF">MTBBW1_2400004</name>
</gene>
<evidence type="ECO:0000256" key="2">
    <source>
        <dbReference type="ARBA" id="ARBA00023136"/>
    </source>
</evidence>
<dbReference type="AlphaFoldDB" id="A0A1W1HE59"/>
<dbReference type="SUPFAM" id="SSF48452">
    <property type="entry name" value="TPR-like"/>
    <property type="match status" value="1"/>
</dbReference>
<keyword evidence="5" id="KW-0449">Lipoprotein</keyword>